<accession>A0A0B1YZK6</accession>
<proteinExistence type="predicted"/>
<reference evidence="2" key="1">
    <citation type="submission" date="2015-03" db="EMBL/GenBank/DDBJ databases">
        <title>Pseudomonas frederiksbergensis hydrocarbon degrader.</title>
        <authorList>
            <person name="Brown L.M."/>
            <person name="Ruiz O.N."/>
            <person name="Mueller S."/>
            <person name="Gunasekera T.S."/>
        </authorList>
    </citation>
    <scope>NUCLEOTIDE SEQUENCE [LARGE SCALE GENOMIC DNA]</scope>
    <source>
        <strain evidence="2">SI8</strain>
    </source>
</reference>
<dbReference type="Proteomes" id="UP000030949">
    <property type="component" value="Unassembled WGS sequence"/>
</dbReference>
<comment type="caution">
    <text evidence="1">The sequence shown here is derived from an EMBL/GenBank/DDBJ whole genome shotgun (WGS) entry which is preliminary data.</text>
</comment>
<gene>
    <name evidence="1" type="ORF">JZ00_13645</name>
</gene>
<name>A0A0B1YZK6_9PSED</name>
<evidence type="ECO:0000313" key="2">
    <source>
        <dbReference type="Proteomes" id="UP000030949"/>
    </source>
</evidence>
<sequence length="101" mass="11080">MKILGRVEIEAVTDVRCDLCEQSTRLASGNLQYGTLAAHWGYGSAHDGERYEVHLCEGCFFTTLAHLRQGRRTAGRFAADSGSVEGELGLIIRNDFFQDGG</sequence>
<protein>
    <submittedName>
        <fullName evidence="1">Uncharacterized protein</fullName>
    </submittedName>
</protein>
<organism evidence="1 2">
    <name type="scientific">Pseudomonas frederiksbergensis</name>
    <dbReference type="NCBI Taxonomy" id="104087"/>
    <lineage>
        <taxon>Bacteria</taxon>
        <taxon>Pseudomonadati</taxon>
        <taxon>Pseudomonadota</taxon>
        <taxon>Gammaproteobacteria</taxon>
        <taxon>Pseudomonadales</taxon>
        <taxon>Pseudomonadaceae</taxon>
        <taxon>Pseudomonas</taxon>
    </lineage>
</organism>
<dbReference type="AlphaFoldDB" id="A0A0B1YZK6"/>
<evidence type="ECO:0000313" key="1">
    <source>
        <dbReference type="EMBL" id="KHK64259.1"/>
    </source>
</evidence>
<dbReference type="EMBL" id="JQGJ01000007">
    <property type="protein sequence ID" value="KHK64259.1"/>
    <property type="molecule type" value="Genomic_DNA"/>
</dbReference>